<dbReference type="AlphaFoldDB" id="A0A1H6L3S8"/>
<protein>
    <submittedName>
        <fullName evidence="1">Uncharacterized protein</fullName>
    </submittedName>
</protein>
<sequence>MLPRYFYNLMLTAALLFSNLGLAVNIHYCGNVIEKIELGYASSINCAAETHEKSCCKEKNETSKKDCCKDQTIKQKTDEVVVKVFQSQQFTDFLAPAVYKFQPVVLTEINLPKKIDVAFCCESNAPPLYKLYSQYLLYA</sequence>
<dbReference type="Pfam" id="PF26622">
    <property type="entry name" value="DUF8199"/>
    <property type="match status" value="1"/>
</dbReference>
<dbReference type="Proteomes" id="UP000199634">
    <property type="component" value="Unassembled WGS sequence"/>
</dbReference>
<evidence type="ECO:0000313" key="2">
    <source>
        <dbReference type="Proteomes" id="UP000199634"/>
    </source>
</evidence>
<keyword evidence="2" id="KW-1185">Reference proteome</keyword>
<organism evidence="1 2">
    <name type="scientific">Paenimyroides marinum</name>
    <dbReference type="NCBI Taxonomy" id="1159016"/>
    <lineage>
        <taxon>Bacteria</taxon>
        <taxon>Pseudomonadati</taxon>
        <taxon>Bacteroidota</taxon>
        <taxon>Flavobacteriia</taxon>
        <taxon>Flavobacteriales</taxon>
        <taxon>Flavobacteriaceae</taxon>
        <taxon>Paenimyroides</taxon>
    </lineage>
</organism>
<reference evidence="2" key="1">
    <citation type="submission" date="2016-10" db="EMBL/GenBank/DDBJ databases">
        <authorList>
            <person name="Varghese N."/>
            <person name="Submissions S."/>
        </authorList>
    </citation>
    <scope>NUCLEOTIDE SEQUENCE [LARGE SCALE GENOMIC DNA]</scope>
    <source>
        <strain evidence="2">CGMCC 1.10825</strain>
    </source>
</reference>
<gene>
    <name evidence="1" type="ORF">SAMN02927937_01445</name>
</gene>
<dbReference type="InterPro" id="IPR058512">
    <property type="entry name" value="DUF8199"/>
</dbReference>
<dbReference type="NCBIfam" id="NF047658">
    <property type="entry name" value="HYC_CC_PP"/>
    <property type="match status" value="1"/>
</dbReference>
<proteinExistence type="predicted"/>
<dbReference type="STRING" id="1159016.SAMN02927937_01445"/>
<evidence type="ECO:0000313" key="1">
    <source>
        <dbReference type="EMBL" id="SEH79010.1"/>
    </source>
</evidence>
<dbReference type="EMBL" id="FNXE01000017">
    <property type="protein sequence ID" value="SEH79010.1"/>
    <property type="molecule type" value="Genomic_DNA"/>
</dbReference>
<dbReference type="InterPro" id="IPR058060">
    <property type="entry name" value="HYC_CC_PP"/>
</dbReference>
<accession>A0A1H6L3S8</accession>
<name>A0A1H6L3S8_9FLAO</name>